<evidence type="ECO:0000313" key="2">
    <source>
        <dbReference type="Proteomes" id="UP001204439"/>
    </source>
</evidence>
<keyword evidence="2" id="KW-1185">Reference proteome</keyword>
<accession>A0ABU4JHF6</accession>
<proteinExistence type="predicted"/>
<reference evidence="1 2" key="1">
    <citation type="submission" date="2023-11" db="EMBL/GenBank/DDBJ databases">
        <title>First isolation, identification, and characterization of non-pathogenic Epilithonimonas ginsengisoli isolated from diseased farmed rainbow trout (Oncorhynchus mykiss) in Chile.</title>
        <authorList>
            <person name="Miranda C.D."/>
            <person name="Irgang R."/>
            <person name="Concha C."/>
            <person name="Rojas R."/>
            <person name="Avendano R."/>
        </authorList>
    </citation>
    <scope>NUCLEOTIDE SEQUENCE [LARGE SCALE GENOMIC DNA]</scope>
    <source>
        <strain evidence="1 2">FP99</strain>
    </source>
</reference>
<dbReference type="Proteomes" id="UP001204439">
    <property type="component" value="Unassembled WGS sequence"/>
</dbReference>
<dbReference type="RefSeq" id="WP_063969819.1">
    <property type="nucleotide sequence ID" value="NZ_JAMXLT020000014.1"/>
</dbReference>
<sequence>MLKNFPIIIVCIFIFLSCKKNTNAQDFSAKKELRNDTLEVNYYSNKKIKDVLLSEYKGEKNVKLFFSQNGVLTSKTTNFNEYPQINSEYNGNGKVIHQWTEGDIGGCIGVKGKEFFWDNQGILIKEIIHESTNASCSEKIIIRKEKEYYNNSKTIKTIKNFHESYEGSEDCPCGEWLNYNKNGNLIGKKIYTSCEELPICTMDVSASNEAISEKWIGSYKLIIQGKGSREGNQYNVNLNINKDNVIFELDGYQVYQNFILSATENNNEIQLTYKESIDDTKSWALEKTKNFGVITHSNDKYIWSSPYLDISFTDGKKNQYVLKK</sequence>
<protein>
    <recommendedName>
        <fullName evidence="3">Toxin-antitoxin system YwqK family antitoxin</fullName>
    </recommendedName>
</protein>
<organism evidence="1 2">
    <name type="scientific">Epilithonimonas ginsengisoli</name>
    <dbReference type="NCBI Taxonomy" id="1245592"/>
    <lineage>
        <taxon>Bacteria</taxon>
        <taxon>Pseudomonadati</taxon>
        <taxon>Bacteroidota</taxon>
        <taxon>Flavobacteriia</taxon>
        <taxon>Flavobacteriales</taxon>
        <taxon>Weeksellaceae</taxon>
        <taxon>Chryseobacterium group</taxon>
        <taxon>Epilithonimonas</taxon>
    </lineage>
</organism>
<gene>
    <name evidence="1" type="ORF">NG800_009335</name>
</gene>
<dbReference type="PROSITE" id="PS51257">
    <property type="entry name" value="PROKAR_LIPOPROTEIN"/>
    <property type="match status" value="1"/>
</dbReference>
<comment type="caution">
    <text evidence="1">The sequence shown here is derived from an EMBL/GenBank/DDBJ whole genome shotgun (WGS) entry which is preliminary data.</text>
</comment>
<name>A0ABU4JHF6_9FLAO</name>
<evidence type="ECO:0008006" key="3">
    <source>
        <dbReference type="Google" id="ProtNLM"/>
    </source>
</evidence>
<evidence type="ECO:0000313" key="1">
    <source>
        <dbReference type="EMBL" id="MDW8549115.1"/>
    </source>
</evidence>
<dbReference type="EMBL" id="JAMXLT020000014">
    <property type="protein sequence ID" value="MDW8549115.1"/>
    <property type="molecule type" value="Genomic_DNA"/>
</dbReference>